<evidence type="ECO:0000256" key="1">
    <source>
        <dbReference type="SAM" id="MobiDB-lite"/>
    </source>
</evidence>
<keyword evidence="3" id="KW-1185">Reference proteome</keyword>
<reference evidence="2 3" key="1">
    <citation type="submission" date="2020-06" db="EMBL/GenBank/DDBJ databases">
        <title>Whole-genome sequence of Allochromatium humboldtianum DSM 21881, type strain.</title>
        <authorList>
            <person name="Kyndt J.A."/>
            <person name="Meyer T.E."/>
        </authorList>
    </citation>
    <scope>NUCLEOTIDE SEQUENCE [LARGE SCALE GENOMIC DNA]</scope>
    <source>
        <strain evidence="2 3">DSM 21881</strain>
    </source>
</reference>
<dbReference type="Proteomes" id="UP000592294">
    <property type="component" value="Unassembled WGS sequence"/>
</dbReference>
<feature type="region of interest" description="Disordered" evidence="1">
    <location>
        <begin position="106"/>
        <end position="129"/>
    </location>
</feature>
<dbReference type="AlphaFoldDB" id="A0A850R8Y6"/>
<organism evidence="2 3">
    <name type="scientific">Allochromatium humboldtianum</name>
    <dbReference type="NCBI Taxonomy" id="504901"/>
    <lineage>
        <taxon>Bacteria</taxon>
        <taxon>Pseudomonadati</taxon>
        <taxon>Pseudomonadota</taxon>
        <taxon>Gammaproteobacteria</taxon>
        <taxon>Chromatiales</taxon>
        <taxon>Chromatiaceae</taxon>
        <taxon>Allochromatium</taxon>
    </lineage>
</organism>
<evidence type="ECO:0000313" key="3">
    <source>
        <dbReference type="Proteomes" id="UP000592294"/>
    </source>
</evidence>
<evidence type="ECO:0000313" key="2">
    <source>
        <dbReference type="EMBL" id="NVZ08826.1"/>
    </source>
</evidence>
<comment type="caution">
    <text evidence="2">The sequence shown here is derived from an EMBL/GenBank/DDBJ whole genome shotgun (WGS) entry which is preliminary data.</text>
</comment>
<accession>A0A850R8Y6</accession>
<protein>
    <submittedName>
        <fullName evidence="2">Uncharacterized protein</fullName>
    </submittedName>
</protein>
<dbReference type="RefSeq" id="WP_176975593.1">
    <property type="nucleotide sequence ID" value="NZ_JABZEO010000003.1"/>
</dbReference>
<name>A0A850R8Y6_9GAMM</name>
<feature type="compositionally biased region" description="Basic and acidic residues" evidence="1">
    <location>
        <begin position="106"/>
        <end position="117"/>
    </location>
</feature>
<proteinExistence type="predicted"/>
<sequence length="129" mass="14368">MSEPTKMIDPALVAECRRLTITSDHEQRVDSADRDAEYAANRSLVRAVVAALGDNPAHVENWRLGFRDTAIILSLELCPPGQFMGDFIYAYAIVCDTGQVCPINHDRMNKEEGDNKPPRRLSVIQGGRQ</sequence>
<gene>
    <name evidence="2" type="ORF">HW932_06085</name>
</gene>
<dbReference type="EMBL" id="JABZEO010000003">
    <property type="protein sequence ID" value="NVZ08826.1"/>
    <property type="molecule type" value="Genomic_DNA"/>
</dbReference>